<dbReference type="InterPro" id="IPR021133">
    <property type="entry name" value="HEAT_type_2"/>
</dbReference>
<feature type="non-terminal residue" evidence="4">
    <location>
        <position position="550"/>
    </location>
</feature>
<dbReference type="Proteomes" id="UP000663879">
    <property type="component" value="Unassembled WGS sequence"/>
</dbReference>
<dbReference type="InterPro" id="IPR016024">
    <property type="entry name" value="ARM-type_fold"/>
</dbReference>
<keyword evidence="2" id="KW-0175">Coiled coil</keyword>
<dbReference type="GO" id="GO:0048487">
    <property type="term" value="F:beta-tubulin binding"/>
    <property type="evidence" value="ECO:0007669"/>
    <property type="project" value="InterPro"/>
</dbReference>
<evidence type="ECO:0000256" key="2">
    <source>
        <dbReference type="SAM" id="Coils"/>
    </source>
</evidence>
<dbReference type="OrthoDB" id="10253476at2759"/>
<keyword evidence="5" id="KW-1185">Reference proteome</keyword>
<feature type="coiled-coil region" evidence="2">
    <location>
        <begin position="322"/>
        <end position="355"/>
    </location>
</feature>
<dbReference type="GO" id="GO:0070830">
    <property type="term" value="P:bicellular tight junction assembly"/>
    <property type="evidence" value="ECO:0007669"/>
    <property type="project" value="TreeGrafter"/>
</dbReference>
<sequence length="550" mass="63357">MSFLNFEKSSPFKKGDFSFRWIRKNNFYGFNENDEIKTILSNLPLNKSDMNKRKLFYDKFCLKIDKYKDQPHLIDPFLPEIIETLVNFLKKEIQLNEPSKLITDESSKYICHLVKIKGFKYIVQYLPHDITEFEQVLKLLQNNRDTNSWQTTFILLLWLSNICILPLDQNHHESSLESQINKVSENLLKSTIACLFTSDKCQDACAFLLAKFMSRRDLQTKVLPSSFDELISYMKDAKKSGDNIKLLGILKCIASIYKYGKREDLLRYTLPTLKNIVELDLLNSNMALVRKYYIKIIQRVGTTFFKVKIAKWRYERGSRSLMNNVKSETQNLNNVKKLENEEEDNEDEVPSEIEEIIEQLLSGLKDKDTIVRWSSAKGIGRITNRLSQDMADDILQSLLDLFTFVEDDSAWHGGCLAIAELGRRGLLLPKQLKAVVPIILRALVFDKKLGNYSLGRNVRDAACYVCWSFARAFDPDVIKPYVNQLAGALLIVSVFDREVNCRRAASAAFQENVGRQGQFPHGIDILTKCDYYAVGQIQNCFLDLAIYIAG</sequence>
<dbReference type="GO" id="GO:0000226">
    <property type="term" value="P:microtubule cytoskeleton organization"/>
    <property type="evidence" value="ECO:0007669"/>
    <property type="project" value="TreeGrafter"/>
</dbReference>
<dbReference type="Pfam" id="PF25767">
    <property type="entry name" value="ARM_TBCD_2nd"/>
    <property type="match status" value="1"/>
</dbReference>
<feature type="domain" description="Tubulin-folding cofactor D ARM repeats" evidence="3">
    <location>
        <begin position="288"/>
        <end position="523"/>
    </location>
</feature>
<dbReference type="AlphaFoldDB" id="A0A814KJA5"/>
<dbReference type="GO" id="GO:0007021">
    <property type="term" value="P:tubulin complex assembly"/>
    <property type="evidence" value="ECO:0007669"/>
    <property type="project" value="InterPro"/>
</dbReference>
<protein>
    <recommendedName>
        <fullName evidence="3">Tubulin-folding cofactor D ARM repeats domain-containing protein</fullName>
    </recommendedName>
</protein>
<reference evidence="4" key="1">
    <citation type="submission" date="2021-02" db="EMBL/GenBank/DDBJ databases">
        <authorList>
            <person name="Nowell W R."/>
        </authorList>
    </citation>
    <scope>NUCLEOTIDE SEQUENCE</scope>
    <source>
        <strain evidence="4">Ploen Becks lab</strain>
    </source>
</reference>
<accession>A0A814KJA5</accession>
<evidence type="ECO:0000259" key="3">
    <source>
        <dbReference type="Pfam" id="PF25767"/>
    </source>
</evidence>
<dbReference type="Pfam" id="PF23579">
    <property type="entry name" value="ARM_TBCD"/>
    <property type="match status" value="1"/>
</dbReference>
<dbReference type="InterPro" id="IPR011989">
    <property type="entry name" value="ARM-like"/>
</dbReference>
<evidence type="ECO:0000313" key="5">
    <source>
        <dbReference type="Proteomes" id="UP000663879"/>
    </source>
</evidence>
<dbReference type="InterPro" id="IPR058033">
    <property type="entry name" value="ARM_TBCD_2nd"/>
</dbReference>
<feature type="repeat" description="HEAT" evidence="1">
    <location>
        <begin position="356"/>
        <end position="393"/>
    </location>
</feature>
<dbReference type="PANTHER" id="PTHR12658:SF0">
    <property type="entry name" value="TUBULIN-SPECIFIC CHAPERONE D"/>
    <property type="match status" value="1"/>
</dbReference>
<dbReference type="EMBL" id="CAJNOC010005361">
    <property type="protein sequence ID" value="CAF1050280.1"/>
    <property type="molecule type" value="Genomic_DNA"/>
</dbReference>
<dbReference type="Gene3D" id="1.25.10.10">
    <property type="entry name" value="Leucine-rich Repeat Variant"/>
    <property type="match status" value="1"/>
</dbReference>
<dbReference type="GO" id="GO:0016328">
    <property type="term" value="C:lateral plasma membrane"/>
    <property type="evidence" value="ECO:0007669"/>
    <property type="project" value="TreeGrafter"/>
</dbReference>
<proteinExistence type="predicted"/>
<dbReference type="GO" id="GO:0005096">
    <property type="term" value="F:GTPase activator activity"/>
    <property type="evidence" value="ECO:0007669"/>
    <property type="project" value="InterPro"/>
</dbReference>
<gene>
    <name evidence="4" type="ORF">OXX778_LOCUS18793</name>
</gene>
<evidence type="ECO:0000256" key="1">
    <source>
        <dbReference type="PROSITE-ProRule" id="PRU00103"/>
    </source>
</evidence>
<evidence type="ECO:0000313" key="4">
    <source>
        <dbReference type="EMBL" id="CAF1050280.1"/>
    </source>
</evidence>
<comment type="caution">
    <text evidence="4">The sequence shown here is derived from an EMBL/GenBank/DDBJ whole genome shotgun (WGS) entry which is preliminary data.</text>
</comment>
<name>A0A814KJA5_9BILA</name>
<dbReference type="PANTHER" id="PTHR12658">
    <property type="entry name" value="BETA-TUBULIN COFACTOR D"/>
    <property type="match status" value="1"/>
</dbReference>
<dbReference type="GO" id="GO:0034333">
    <property type="term" value="P:adherens junction assembly"/>
    <property type="evidence" value="ECO:0007669"/>
    <property type="project" value="TreeGrafter"/>
</dbReference>
<dbReference type="GO" id="GO:0007023">
    <property type="term" value="P:post-chaperonin tubulin folding pathway"/>
    <property type="evidence" value="ECO:0007669"/>
    <property type="project" value="InterPro"/>
</dbReference>
<organism evidence="4 5">
    <name type="scientific">Brachionus calyciflorus</name>
    <dbReference type="NCBI Taxonomy" id="104777"/>
    <lineage>
        <taxon>Eukaryota</taxon>
        <taxon>Metazoa</taxon>
        <taxon>Spiralia</taxon>
        <taxon>Gnathifera</taxon>
        <taxon>Rotifera</taxon>
        <taxon>Eurotatoria</taxon>
        <taxon>Monogononta</taxon>
        <taxon>Pseudotrocha</taxon>
        <taxon>Ploima</taxon>
        <taxon>Brachionidae</taxon>
        <taxon>Brachionus</taxon>
    </lineage>
</organism>
<dbReference type="InterPro" id="IPR033162">
    <property type="entry name" value="TBCD"/>
</dbReference>
<dbReference type="SUPFAM" id="SSF48371">
    <property type="entry name" value="ARM repeat"/>
    <property type="match status" value="1"/>
</dbReference>
<dbReference type="PROSITE" id="PS50077">
    <property type="entry name" value="HEAT_REPEAT"/>
    <property type="match status" value="1"/>
</dbReference>